<dbReference type="InterPro" id="IPR017871">
    <property type="entry name" value="ABC_transporter-like_CS"/>
</dbReference>
<dbReference type="PANTHER" id="PTHR42734">
    <property type="entry name" value="METAL TRANSPORT SYSTEM ATP-BINDING PROTEIN TM_0124-RELATED"/>
    <property type="match status" value="1"/>
</dbReference>
<dbReference type="InterPro" id="IPR003439">
    <property type="entry name" value="ABC_transporter-like_ATP-bd"/>
</dbReference>
<dbReference type="eggNOG" id="COG1121">
    <property type="taxonomic scope" value="Bacteria"/>
</dbReference>
<dbReference type="InterPro" id="IPR050153">
    <property type="entry name" value="Metal_Ion_Import_ABC"/>
</dbReference>
<dbReference type="HOGENOM" id="CLU_000604_1_11_11"/>
<dbReference type="GO" id="GO:0016887">
    <property type="term" value="F:ATP hydrolysis activity"/>
    <property type="evidence" value="ECO:0007669"/>
    <property type="project" value="InterPro"/>
</dbReference>
<dbReference type="AlphaFoldDB" id="C5C2G2"/>
<dbReference type="SUPFAM" id="SSF52540">
    <property type="entry name" value="P-loop containing nucleoside triphosphate hydrolases"/>
    <property type="match status" value="1"/>
</dbReference>
<dbReference type="PANTHER" id="PTHR42734:SF5">
    <property type="entry name" value="IRON TRANSPORT SYSTEM ATP-BINDING PROTEIN HI_0361-RELATED"/>
    <property type="match status" value="1"/>
</dbReference>
<evidence type="ECO:0000256" key="2">
    <source>
        <dbReference type="ARBA" id="ARBA00022448"/>
    </source>
</evidence>
<organism evidence="6 7">
    <name type="scientific">Beutenbergia cavernae (strain ATCC BAA-8 / DSM 12333 / CCUG 43141 / JCM 11478 / NBRC 16432 / NCIMB 13614 / HKI 0122)</name>
    <dbReference type="NCBI Taxonomy" id="471853"/>
    <lineage>
        <taxon>Bacteria</taxon>
        <taxon>Bacillati</taxon>
        <taxon>Actinomycetota</taxon>
        <taxon>Actinomycetes</taxon>
        <taxon>Micrococcales</taxon>
        <taxon>Beutenbergiaceae</taxon>
        <taxon>Beutenbergia</taxon>
    </lineage>
</organism>
<keyword evidence="7" id="KW-1185">Reference proteome</keyword>
<evidence type="ECO:0000313" key="6">
    <source>
        <dbReference type="EMBL" id="ACQ79648.1"/>
    </source>
</evidence>
<dbReference type="RefSeq" id="WP_015881888.1">
    <property type="nucleotide sequence ID" value="NC_012669.1"/>
</dbReference>
<protein>
    <submittedName>
        <fullName evidence="6">ABC transporter related</fullName>
    </submittedName>
</protein>
<dbReference type="Gene3D" id="3.40.50.300">
    <property type="entry name" value="P-loop containing nucleotide triphosphate hydrolases"/>
    <property type="match status" value="1"/>
</dbReference>
<keyword evidence="3" id="KW-0547">Nucleotide-binding</keyword>
<dbReference type="PROSITE" id="PS50893">
    <property type="entry name" value="ABC_TRANSPORTER_2"/>
    <property type="match status" value="1"/>
</dbReference>
<evidence type="ECO:0000259" key="5">
    <source>
        <dbReference type="PROSITE" id="PS50893"/>
    </source>
</evidence>
<evidence type="ECO:0000313" key="7">
    <source>
        <dbReference type="Proteomes" id="UP000007962"/>
    </source>
</evidence>
<dbReference type="SMART" id="SM00382">
    <property type="entry name" value="AAA"/>
    <property type="match status" value="1"/>
</dbReference>
<dbReference type="InterPro" id="IPR027417">
    <property type="entry name" value="P-loop_NTPase"/>
</dbReference>
<dbReference type="KEGG" id="bcv:Bcav_1389"/>
<dbReference type="PROSITE" id="PS00211">
    <property type="entry name" value="ABC_TRANSPORTER_1"/>
    <property type="match status" value="1"/>
</dbReference>
<evidence type="ECO:0000256" key="4">
    <source>
        <dbReference type="ARBA" id="ARBA00022840"/>
    </source>
</evidence>
<reference evidence="6 7" key="1">
    <citation type="journal article" date="2009" name="Stand. Genomic Sci.">
        <title>Complete genome sequence of Beutenbergia cavernae type strain (HKI 0122).</title>
        <authorList>
            <person name="Land M."/>
            <person name="Pukall R."/>
            <person name="Abt B."/>
            <person name="Goker M."/>
            <person name="Rohde M."/>
            <person name="Glavina Del Rio T."/>
            <person name="Tice H."/>
            <person name="Copeland A."/>
            <person name="Cheng J.F."/>
            <person name="Lucas S."/>
            <person name="Chen F."/>
            <person name="Nolan M."/>
            <person name="Bruce D."/>
            <person name="Goodwin L."/>
            <person name="Pitluck S."/>
            <person name="Ivanova N."/>
            <person name="Mavromatis K."/>
            <person name="Ovchinnikova G."/>
            <person name="Pati A."/>
            <person name="Chen A."/>
            <person name="Palaniappan K."/>
            <person name="Hauser L."/>
            <person name="Chang Y.J."/>
            <person name="Jefferies C.C."/>
            <person name="Saunders E."/>
            <person name="Brettin T."/>
            <person name="Detter J.C."/>
            <person name="Han C."/>
            <person name="Chain P."/>
            <person name="Bristow J."/>
            <person name="Eisen J.A."/>
            <person name="Markowitz V."/>
            <person name="Hugenholtz P."/>
            <person name="Kyrpides N.C."/>
            <person name="Klenk H.P."/>
            <person name="Lapidus A."/>
        </authorList>
    </citation>
    <scope>NUCLEOTIDE SEQUENCE [LARGE SCALE GENOMIC DNA]</scope>
    <source>
        <strain evidence="7">ATCC BAA-8 / DSM 12333 / NBRC 16432</strain>
    </source>
</reference>
<dbReference type="GO" id="GO:0005524">
    <property type="term" value="F:ATP binding"/>
    <property type="evidence" value="ECO:0007669"/>
    <property type="project" value="UniProtKB-KW"/>
</dbReference>
<gene>
    <name evidence="6" type="ordered locus">Bcav_1389</name>
</gene>
<dbReference type="InterPro" id="IPR003593">
    <property type="entry name" value="AAA+_ATPase"/>
</dbReference>
<dbReference type="Pfam" id="PF00005">
    <property type="entry name" value="ABC_tran"/>
    <property type="match status" value="1"/>
</dbReference>
<dbReference type="Proteomes" id="UP000007962">
    <property type="component" value="Chromosome"/>
</dbReference>
<dbReference type="EMBL" id="CP001618">
    <property type="protein sequence ID" value="ACQ79648.1"/>
    <property type="molecule type" value="Genomic_DNA"/>
</dbReference>
<evidence type="ECO:0000256" key="3">
    <source>
        <dbReference type="ARBA" id="ARBA00022741"/>
    </source>
</evidence>
<accession>C5C2G2</accession>
<name>C5C2G2_BEUC1</name>
<dbReference type="STRING" id="471853.Bcav_1389"/>
<comment type="similarity">
    <text evidence="1">Belongs to the ABC transporter superfamily.</text>
</comment>
<keyword evidence="2" id="KW-0813">Transport</keyword>
<sequence>MSGTLEVRGAVVRYGDVTALDGADLTLVPGRITGLVGTNGSGKSTLFKAIMGLVPLAGGVVTYDGAPLARARRRGVLGFVPQSEEVDQGFPLAVRDVVAMGRYAGLGPTRRLRAPDHAALAEALDAVDLEDLAHRQIGRLSGGQRKRAFVARVLAQRAQVLLLDEPFAGVDVVSERTISRVLRQRADDGAAVLIASHDLVALPGLADDAVLLQRHVVARGTPAEVLAPEVLARVFVESEERREVPGVGARG</sequence>
<feature type="domain" description="ABC transporter" evidence="5">
    <location>
        <begin position="5"/>
        <end position="238"/>
    </location>
</feature>
<dbReference type="CDD" id="cd03235">
    <property type="entry name" value="ABC_Metallic_Cations"/>
    <property type="match status" value="1"/>
</dbReference>
<dbReference type="OrthoDB" id="5296765at2"/>
<proteinExistence type="inferred from homology"/>
<keyword evidence="4" id="KW-0067">ATP-binding</keyword>
<evidence type="ECO:0000256" key="1">
    <source>
        <dbReference type="ARBA" id="ARBA00005417"/>
    </source>
</evidence>